<evidence type="ECO:0000256" key="4">
    <source>
        <dbReference type="SAM" id="Phobius"/>
    </source>
</evidence>
<dbReference type="InterPro" id="IPR013783">
    <property type="entry name" value="Ig-like_fold"/>
</dbReference>
<accession>A0AAV8BPE3</accession>
<keyword evidence="4" id="KW-1133">Transmembrane helix</keyword>
<dbReference type="Pfam" id="PF17963">
    <property type="entry name" value="Big_9"/>
    <property type="match status" value="1"/>
</dbReference>
<feature type="domain" description="GEX2 N-terminal Ig-like" evidence="6">
    <location>
        <begin position="152"/>
        <end position="253"/>
    </location>
</feature>
<dbReference type="SUPFAM" id="SSF81296">
    <property type="entry name" value="E set domains"/>
    <property type="match status" value="2"/>
</dbReference>
<dbReference type="Gene3D" id="2.60.40.2810">
    <property type="match status" value="1"/>
</dbReference>
<keyword evidence="4" id="KW-0472">Membrane</keyword>
<evidence type="ECO:0000313" key="8">
    <source>
        <dbReference type="Proteomes" id="UP001140206"/>
    </source>
</evidence>
<feature type="compositionally biased region" description="Polar residues" evidence="3">
    <location>
        <begin position="1070"/>
        <end position="1083"/>
    </location>
</feature>
<dbReference type="InterPro" id="IPR044801">
    <property type="entry name" value="Filamin"/>
</dbReference>
<dbReference type="Pfam" id="PF23616">
    <property type="entry name" value="Ig_GEX2_N"/>
    <property type="match status" value="2"/>
</dbReference>
<feature type="transmembrane region" description="Helical" evidence="4">
    <location>
        <begin position="1014"/>
        <end position="1039"/>
    </location>
</feature>
<evidence type="ECO:0000313" key="7">
    <source>
        <dbReference type="EMBL" id="KAJ4745041.1"/>
    </source>
</evidence>
<feature type="chain" id="PRO_5043328228" evidence="5">
    <location>
        <begin position="27"/>
        <end position="1121"/>
    </location>
</feature>
<feature type="repeat" description="Filamin" evidence="2">
    <location>
        <begin position="574"/>
        <end position="612"/>
    </location>
</feature>
<keyword evidence="4" id="KW-0812">Transmembrane</keyword>
<dbReference type="PROSITE" id="PS50194">
    <property type="entry name" value="FILAMIN_REPEAT"/>
    <property type="match status" value="1"/>
</dbReference>
<keyword evidence="8" id="KW-1185">Reference proteome</keyword>
<dbReference type="AlphaFoldDB" id="A0AAV8BPE3"/>
<evidence type="ECO:0000256" key="5">
    <source>
        <dbReference type="SAM" id="SignalP"/>
    </source>
</evidence>
<dbReference type="GO" id="GO:0030036">
    <property type="term" value="P:actin cytoskeleton organization"/>
    <property type="evidence" value="ECO:0007669"/>
    <property type="project" value="InterPro"/>
</dbReference>
<dbReference type="PANTHER" id="PTHR38537">
    <property type="entry name" value="JITTERBUG, ISOFORM N"/>
    <property type="match status" value="1"/>
</dbReference>
<dbReference type="EMBL" id="JAMFTS010000005">
    <property type="protein sequence ID" value="KAJ4745041.1"/>
    <property type="molecule type" value="Genomic_DNA"/>
</dbReference>
<feature type="domain" description="GEX2 N-terminal Ig-like" evidence="6">
    <location>
        <begin position="39"/>
        <end position="143"/>
    </location>
</feature>
<protein>
    <submittedName>
        <fullName evidence="7">Protein GAMETE EXPRESSED 2</fullName>
    </submittedName>
</protein>
<evidence type="ECO:0000256" key="2">
    <source>
        <dbReference type="PROSITE-ProRule" id="PRU00087"/>
    </source>
</evidence>
<dbReference type="GO" id="GO:0048235">
    <property type="term" value="P:pollen sperm cell differentiation"/>
    <property type="evidence" value="ECO:0007669"/>
    <property type="project" value="TreeGrafter"/>
</dbReference>
<keyword evidence="1" id="KW-0677">Repeat</keyword>
<feature type="region of interest" description="Disordered" evidence="3">
    <location>
        <begin position="1052"/>
        <end position="1121"/>
    </location>
</feature>
<evidence type="ECO:0000256" key="3">
    <source>
        <dbReference type="SAM" id="MobiDB-lite"/>
    </source>
</evidence>
<evidence type="ECO:0000259" key="6">
    <source>
        <dbReference type="Pfam" id="PF23616"/>
    </source>
</evidence>
<dbReference type="InterPro" id="IPR017868">
    <property type="entry name" value="Filamin/ABP280_repeat-like"/>
</dbReference>
<feature type="compositionally biased region" description="Polar residues" evidence="3">
    <location>
        <begin position="1108"/>
        <end position="1121"/>
    </location>
</feature>
<dbReference type="InterPro" id="IPR014756">
    <property type="entry name" value="Ig_E-set"/>
</dbReference>
<name>A0AAV8BPE3_9POAL</name>
<dbReference type="Proteomes" id="UP001140206">
    <property type="component" value="Chromosome 5"/>
</dbReference>
<sequence length="1121" mass="124293">MPQWTRMHCYCSLIYAFLWLLTRCLSQANAPSPAEAPPPSLTFSWLDDKSVFQAGDVAAIKVNLLQSSFSDKMTDSSHPSMNFSVSVNGKKGDSSFISGVCSNADGDPASWNITFIPIMAGEFGLLIEEVHFGIFDSSLSFHVTPGQIYPSGCIASWVGDSTALAGTKASILILPTDGFGNKLATGTLELTNQYFDLSISYENGSSVVLEDLIYQGWNEEGYILLDFMLTVSGSFLVHVLGDKMKLRNSPLPLVIKPGPFDIGKSIGKWRHDTNNIRIFSKLELLIFQMDIFGNLVPGMHPFDARVVKKSSNLSAPIPDLKFQEVTEGTQLLSFTVSEQGDFFLTVFDAGLNYTLSHLVYEYKVFIGYCDGWKSFANGSGLASSLAGRMSSFMVFLTDQFNNSSPIKVELLNVQLISSSGGTAISPIVFPLRNLSDGAPPPAEGYFAKSPERVQHRISGSHVQTILGNNVTRASDFNVAYNPQKYGEYEIWIFCGNVPINHGRPYLMRVSPGFVDIKESSVIKFEAHVKISTISEVVVQLLDISKNPIISTGAKLSLQLGAKNDSTFTTYPFVEREDGVYHGYYIVREVGFYNVCVLLDDKALSPCPFEVQVHEDKYFSVAYDDTVSVWEDESFAFDVLSNDYIAGGTVNITASIPIHGSLLRYGELFRYTPYKGYFGDDFFNYTIFDNNNNTATGNVFVFVRCKPPQFSSLPTQLNVTEEMLSPKFSEFGRIEMTYSDMHGNISVTIRAQSGTIFLAPISMQFLQPTGSTIAISQGAKTRNELNITGQAEKINSALQSVQYLGKENFYGNDKIILYAMNENGVREAHFSVSVEPINDPPIVNAPKTMFIGGKESAEGLQIFDKNIDTFEFSIHDPDIFHFPGNNSEFLLMLSLEIDEGELLTTLPVSIIGSAEFKSQNQKVWQFLQSYVTISKRFVLKGKGIRFRGTHLELNNALQQLFYKGPNQEAVLTVTVNDLGNYGCYPDCAKMQSSPLSTQVLIHLNKRRPTTSTQSFLIIGAIIVEILMMVVLGGVLLFFMCRCMNDLYGTRKDSNEGATTSPLNENLMPQKIDTSPVQHRTYSLARSSSQVRQRSQRKFDKEPGMVELQPVSTPPHSIIPNDT</sequence>
<proteinExistence type="predicted"/>
<keyword evidence="5" id="KW-0732">Signal</keyword>
<dbReference type="PANTHER" id="PTHR38537:SF8">
    <property type="entry name" value="FILAMIN-A"/>
    <property type="match status" value="1"/>
</dbReference>
<dbReference type="InterPro" id="IPR056434">
    <property type="entry name" value="Ig_GEX2_N"/>
</dbReference>
<dbReference type="GO" id="GO:0051015">
    <property type="term" value="F:actin filament binding"/>
    <property type="evidence" value="ECO:0007669"/>
    <property type="project" value="InterPro"/>
</dbReference>
<dbReference type="Gene3D" id="2.60.40.10">
    <property type="entry name" value="Immunoglobulins"/>
    <property type="match status" value="2"/>
</dbReference>
<comment type="caution">
    <text evidence="7">The sequence shown here is derived from an EMBL/GenBank/DDBJ whole genome shotgun (WGS) entry which is preliminary data.</text>
</comment>
<feature type="signal peptide" evidence="5">
    <location>
        <begin position="1"/>
        <end position="26"/>
    </location>
</feature>
<organism evidence="7 8">
    <name type="scientific">Rhynchospora pubera</name>
    <dbReference type="NCBI Taxonomy" id="906938"/>
    <lineage>
        <taxon>Eukaryota</taxon>
        <taxon>Viridiplantae</taxon>
        <taxon>Streptophyta</taxon>
        <taxon>Embryophyta</taxon>
        <taxon>Tracheophyta</taxon>
        <taxon>Spermatophyta</taxon>
        <taxon>Magnoliopsida</taxon>
        <taxon>Liliopsida</taxon>
        <taxon>Poales</taxon>
        <taxon>Cyperaceae</taxon>
        <taxon>Cyperoideae</taxon>
        <taxon>Rhynchosporeae</taxon>
        <taxon>Rhynchospora</taxon>
    </lineage>
</organism>
<gene>
    <name evidence="7" type="ORF">LUZ62_079446</name>
</gene>
<evidence type="ECO:0000256" key="1">
    <source>
        <dbReference type="ARBA" id="ARBA00022737"/>
    </source>
</evidence>
<reference evidence="7" key="1">
    <citation type="submission" date="2022-08" db="EMBL/GenBank/DDBJ databases">
        <authorList>
            <person name="Marques A."/>
        </authorList>
    </citation>
    <scope>NUCLEOTIDE SEQUENCE</scope>
    <source>
        <strain evidence="7">RhyPub2mFocal</strain>
        <tissue evidence="7">Leaves</tissue>
    </source>
</reference>